<gene>
    <name evidence="4" type="ORF">PUND_06847</name>
</gene>
<reference evidence="4" key="2">
    <citation type="submission" date="2013-04" db="EMBL/GenBank/DDBJ databases">
        <title>Genome sequence of Pseudoalteromonas undina.</title>
        <authorList>
            <person name="Xie B.-B."/>
            <person name="Rong J.-C."/>
            <person name="Qin Q.-L."/>
            <person name="Shu Y.-L."/>
            <person name="Zhang Y.-Z."/>
        </authorList>
    </citation>
    <scope>NUCLEOTIDE SEQUENCE</scope>
    <source>
        <strain evidence="4">NCIMB 2128</strain>
    </source>
</reference>
<dbReference type="EMBL" id="AHCF02000013">
    <property type="protein sequence ID" value="ERG61628.1"/>
    <property type="molecule type" value="Genomic_DNA"/>
</dbReference>
<proteinExistence type="predicted"/>
<dbReference type="SUPFAM" id="SSF53756">
    <property type="entry name" value="UDP-Glycosyltransferase/glycogen phosphorylase"/>
    <property type="match status" value="1"/>
</dbReference>
<dbReference type="Pfam" id="PF13439">
    <property type="entry name" value="Glyco_transf_4"/>
    <property type="match status" value="1"/>
</dbReference>
<keyword evidence="1" id="KW-0812">Transmembrane</keyword>
<dbReference type="CDD" id="cd03811">
    <property type="entry name" value="GT4_GT28_WabH-like"/>
    <property type="match status" value="1"/>
</dbReference>
<dbReference type="Proteomes" id="UP000016534">
    <property type="component" value="Unassembled WGS sequence"/>
</dbReference>
<evidence type="ECO:0000313" key="5">
    <source>
        <dbReference type="Proteomes" id="UP000016534"/>
    </source>
</evidence>
<keyword evidence="1" id="KW-1133">Transmembrane helix</keyword>
<organism evidence="4 5">
    <name type="scientific">Pseudoalteromonas undina</name>
    <dbReference type="NCBI Taxonomy" id="43660"/>
    <lineage>
        <taxon>Bacteria</taxon>
        <taxon>Pseudomonadati</taxon>
        <taxon>Pseudomonadota</taxon>
        <taxon>Gammaproteobacteria</taxon>
        <taxon>Alteromonadales</taxon>
        <taxon>Pseudoalteromonadaceae</taxon>
        <taxon>Pseudoalteromonas</taxon>
    </lineage>
</organism>
<feature type="transmembrane region" description="Helical" evidence="1">
    <location>
        <begin position="89"/>
        <end position="114"/>
    </location>
</feature>
<keyword evidence="1" id="KW-0472">Membrane</keyword>
<keyword evidence="5" id="KW-1185">Reference proteome</keyword>
<evidence type="ECO:0000259" key="3">
    <source>
        <dbReference type="Pfam" id="PF13439"/>
    </source>
</evidence>
<dbReference type="Gene3D" id="3.40.50.2000">
    <property type="entry name" value="Glycogen Phosphorylase B"/>
    <property type="match status" value="2"/>
</dbReference>
<dbReference type="InterPro" id="IPR028098">
    <property type="entry name" value="Glyco_trans_4-like_N"/>
</dbReference>
<name>A0ABN0NK15_9GAMM</name>
<feature type="domain" description="Glycosyltransferase subfamily 4-like N-terminal" evidence="3">
    <location>
        <begin position="20"/>
        <end position="181"/>
    </location>
</feature>
<dbReference type="Pfam" id="PF00534">
    <property type="entry name" value="Glycos_transf_1"/>
    <property type="match status" value="1"/>
</dbReference>
<sequence>MKAKENPKKITFIINSLSGGGAEGVCVNIANGLSELGWDVTLVVLNMNSSVYHKRINKRVNFITLGVDHARYALFPIYKFIKNTQTTKLVAFSYDITILLVLIRMFSPLNYFIFTRNMNSLTQKLNDSSKGVRSRLLKFLISKLYSKADHVVNQCKAMESDLLSVFPELDKKTSVIYNAVNQKIERAAKNYNFQGVHKKEYLLCVGRLEKQKAFHNAIEVFRKISHSYPNMELKIIGVGSLEADLKKHADFLGIIDKVEFVGFTENTISYYLHARATLLTSLYEGFPNVLVESITLGTPIVAFDCSSGPSEIVIPHCNGILVENQNLDAFAQAINVLLSDNNLQDPKVIKKTSNSFSNKTILTDWERLLIKPNRICKL</sequence>
<evidence type="ECO:0000259" key="2">
    <source>
        <dbReference type="Pfam" id="PF00534"/>
    </source>
</evidence>
<dbReference type="InterPro" id="IPR001296">
    <property type="entry name" value="Glyco_trans_1"/>
</dbReference>
<evidence type="ECO:0000256" key="1">
    <source>
        <dbReference type="SAM" id="Phobius"/>
    </source>
</evidence>
<evidence type="ECO:0000313" key="4">
    <source>
        <dbReference type="EMBL" id="ERG61628.1"/>
    </source>
</evidence>
<dbReference type="PANTHER" id="PTHR12526:SF630">
    <property type="entry name" value="GLYCOSYLTRANSFERASE"/>
    <property type="match status" value="1"/>
</dbReference>
<feature type="domain" description="Glycosyl transferase family 1" evidence="2">
    <location>
        <begin position="197"/>
        <end position="344"/>
    </location>
</feature>
<dbReference type="PANTHER" id="PTHR12526">
    <property type="entry name" value="GLYCOSYLTRANSFERASE"/>
    <property type="match status" value="1"/>
</dbReference>
<accession>A0ABN0NK15</accession>
<comment type="caution">
    <text evidence="4">The sequence shown here is derived from an EMBL/GenBank/DDBJ whole genome shotgun (WGS) entry which is preliminary data.</text>
</comment>
<protein>
    <submittedName>
        <fullName evidence="4">Glycosyltransferase</fullName>
    </submittedName>
</protein>
<reference evidence="4" key="1">
    <citation type="journal article" date="2012" name="J. Bacteriol.">
        <title>Genome sequences of type strains of seven species of the marine bacterium Pseudoalteromonas.</title>
        <authorList>
            <person name="Xie B.B."/>
            <person name="Shu Y.L."/>
            <person name="Qin Q.L."/>
            <person name="Rong J.C."/>
            <person name="Zhang X.Y."/>
            <person name="Chen X.L."/>
            <person name="Shi M."/>
            <person name="He H.L."/>
            <person name="Zhou B.C."/>
            <person name="Zhang Y.Z."/>
        </authorList>
    </citation>
    <scope>NUCLEOTIDE SEQUENCE [LARGE SCALE GENOMIC DNA]</scope>
    <source>
        <strain evidence="4">NCIMB 2128</strain>
    </source>
</reference>